<evidence type="ECO:0000313" key="1">
    <source>
        <dbReference type="EMBL" id="MBD2859284.1"/>
    </source>
</evidence>
<gene>
    <name evidence="1" type="ORF">IB286_09715</name>
</gene>
<organism evidence="1 2">
    <name type="scientific">Spongiibacter pelagi</name>
    <dbReference type="NCBI Taxonomy" id="2760804"/>
    <lineage>
        <taxon>Bacteria</taxon>
        <taxon>Pseudomonadati</taxon>
        <taxon>Pseudomonadota</taxon>
        <taxon>Gammaproteobacteria</taxon>
        <taxon>Cellvibrionales</taxon>
        <taxon>Spongiibacteraceae</taxon>
        <taxon>Spongiibacter</taxon>
    </lineage>
</organism>
<dbReference type="CDD" id="cd02440">
    <property type="entry name" value="AdoMet_MTases"/>
    <property type="match status" value="1"/>
</dbReference>
<dbReference type="RefSeq" id="WP_190764992.1">
    <property type="nucleotide sequence ID" value="NZ_JACXLD010000005.1"/>
</dbReference>
<reference evidence="1" key="1">
    <citation type="submission" date="2020-09" db="EMBL/GenBank/DDBJ databases">
        <authorList>
            <person name="Yoon J.-W."/>
        </authorList>
    </citation>
    <scope>NUCLEOTIDE SEQUENCE</scope>
    <source>
        <strain evidence="1">KMU-158</strain>
    </source>
</reference>
<dbReference type="Gene3D" id="3.40.50.150">
    <property type="entry name" value="Vaccinia Virus protein VP39"/>
    <property type="match status" value="1"/>
</dbReference>
<dbReference type="GO" id="GO:0032259">
    <property type="term" value="P:methylation"/>
    <property type="evidence" value="ECO:0007669"/>
    <property type="project" value="UniProtKB-KW"/>
</dbReference>
<accession>A0A927C208</accession>
<keyword evidence="1" id="KW-0489">Methyltransferase</keyword>
<proteinExistence type="predicted"/>
<dbReference type="AlphaFoldDB" id="A0A927C208"/>
<evidence type="ECO:0000313" key="2">
    <source>
        <dbReference type="Proteomes" id="UP000610558"/>
    </source>
</evidence>
<dbReference type="Pfam" id="PF10294">
    <property type="entry name" value="Methyltransf_16"/>
    <property type="match status" value="1"/>
</dbReference>
<dbReference type="PANTHER" id="PTHR14614">
    <property type="entry name" value="HEPATOCELLULAR CARCINOMA-ASSOCIATED ANTIGEN"/>
    <property type="match status" value="1"/>
</dbReference>
<protein>
    <submittedName>
        <fullName evidence="1">Methyltransferase</fullName>
    </submittedName>
</protein>
<dbReference type="InterPro" id="IPR019410">
    <property type="entry name" value="Methyltransf_16"/>
</dbReference>
<dbReference type="InterPro" id="IPR029063">
    <property type="entry name" value="SAM-dependent_MTases_sf"/>
</dbReference>
<keyword evidence="1" id="KW-0808">Transferase</keyword>
<dbReference type="PANTHER" id="PTHR14614:SF130">
    <property type="entry name" value="PROTEIN-LYSINE N-METHYLTRANSFERASE EEF2KMT"/>
    <property type="match status" value="1"/>
</dbReference>
<dbReference type="EMBL" id="JACXLD010000005">
    <property type="protein sequence ID" value="MBD2859284.1"/>
    <property type="molecule type" value="Genomic_DNA"/>
</dbReference>
<dbReference type="SUPFAM" id="SSF53335">
    <property type="entry name" value="S-adenosyl-L-methionine-dependent methyltransferases"/>
    <property type="match status" value="1"/>
</dbReference>
<sequence>MSETTSGQHKALRDISIVHDVLILKKSHKLIRRMQRVLPGPEIHGYQIWNSSFLIMDYLLQNPPKKRQKMIEIGCGWGILSIFCAQQFKAKLTALDADEHVFPYLDAHALLNEVKIKNKVARYEQLNQTELKGQQYMLGGDICFWDKLVKPLYTAIEEARAAGVKCIIIADPGRPPFHKLAKRCQKAWGSDVELVDWECTTPKKMSGELLIIRQ</sequence>
<comment type="caution">
    <text evidence="1">The sequence shown here is derived from an EMBL/GenBank/DDBJ whole genome shotgun (WGS) entry which is preliminary data.</text>
</comment>
<name>A0A927C208_9GAMM</name>
<dbReference type="GO" id="GO:0008168">
    <property type="term" value="F:methyltransferase activity"/>
    <property type="evidence" value="ECO:0007669"/>
    <property type="project" value="UniProtKB-KW"/>
</dbReference>
<dbReference type="Proteomes" id="UP000610558">
    <property type="component" value="Unassembled WGS sequence"/>
</dbReference>
<keyword evidence="2" id="KW-1185">Reference proteome</keyword>